<dbReference type="InterPro" id="IPR016979">
    <property type="entry name" value="DUF2129"/>
</dbReference>
<comment type="subcellular location">
    <subcellularLocation>
        <location evidence="2">Cytoplasm</location>
    </subcellularLocation>
</comment>
<reference evidence="3 4" key="1">
    <citation type="submission" date="2015-08" db="EMBL/GenBank/DDBJ databases">
        <title>Genome sequence of Streptococcus phocae subsp. phocae ATCC 51973T isolated from liver specimen obtained from seal.</title>
        <authorList>
            <person name="Avendano-Herrera R."/>
        </authorList>
    </citation>
    <scope>NUCLEOTIDE SEQUENCE [LARGE SCALE GENOMIC DNA]</scope>
    <source>
        <strain evidence="3 4">ATCC 51973</strain>
    </source>
</reference>
<dbReference type="AlphaFoldDB" id="A0A0N8FX27"/>
<evidence type="ECO:0000313" key="4">
    <source>
        <dbReference type="Proteomes" id="UP000049578"/>
    </source>
</evidence>
<dbReference type="PATRIC" id="fig|119224.3.peg.1120"/>
<organism evidence="3 4">
    <name type="scientific">Streptococcus phocae</name>
    <dbReference type="NCBI Taxonomy" id="119224"/>
    <lineage>
        <taxon>Bacteria</taxon>
        <taxon>Bacillati</taxon>
        <taxon>Bacillota</taxon>
        <taxon>Bacilli</taxon>
        <taxon>Lactobacillales</taxon>
        <taxon>Streptococcaceae</taxon>
        <taxon>Streptococcus</taxon>
    </lineage>
</organism>
<gene>
    <name evidence="3" type="ORF">AKK44_06910</name>
</gene>
<sequence>MFQKQDRIGLVIYLYYNRDARKVLKYGDLHYQSKRSRYVMLYVNKEDVEAKVQELDRLKFVKEVKLSAFDDIDRDFVGNLHRNETQETIEDVS</sequence>
<name>A0A0N8FX27_9STRE</name>
<comment type="caution">
    <text evidence="3">The sequence shown here is derived from an EMBL/GenBank/DDBJ whole genome shotgun (WGS) entry which is preliminary data.</text>
</comment>
<dbReference type="STRING" id="119224.AKK44_06910"/>
<keyword evidence="4" id="KW-1185">Reference proteome</keyword>
<dbReference type="EMBL" id="LHQM01000031">
    <property type="protein sequence ID" value="KPJ21963.1"/>
    <property type="molecule type" value="Genomic_DNA"/>
</dbReference>
<dbReference type="NCBIfam" id="NF002631">
    <property type="entry name" value="PRK02302.1"/>
    <property type="match status" value="1"/>
</dbReference>
<dbReference type="HAMAP" id="MF_01126">
    <property type="entry name" value="UPF0298"/>
    <property type="match status" value="1"/>
</dbReference>
<evidence type="ECO:0000256" key="2">
    <source>
        <dbReference type="HAMAP-Rule" id="MF_01126"/>
    </source>
</evidence>
<dbReference type="Pfam" id="PF09902">
    <property type="entry name" value="DUF2129"/>
    <property type="match status" value="1"/>
</dbReference>
<proteinExistence type="inferred from homology"/>
<evidence type="ECO:0000256" key="1">
    <source>
        <dbReference type="ARBA" id="ARBA00022490"/>
    </source>
</evidence>
<dbReference type="GO" id="GO:0005737">
    <property type="term" value="C:cytoplasm"/>
    <property type="evidence" value="ECO:0007669"/>
    <property type="project" value="UniProtKB-SubCell"/>
</dbReference>
<keyword evidence="1 2" id="KW-0963">Cytoplasm</keyword>
<protein>
    <recommendedName>
        <fullName evidence="2">UPF0298 protein AKK44_06910</fullName>
    </recommendedName>
</protein>
<comment type="similarity">
    <text evidence="2">Belongs to the UPF0298 family.</text>
</comment>
<dbReference type="RefSeq" id="WP_037596050.1">
    <property type="nucleotide sequence ID" value="NZ_LHQM01000031.1"/>
</dbReference>
<accession>A0A0N8FX27</accession>
<evidence type="ECO:0000313" key="3">
    <source>
        <dbReference type="EMBL" id="KPJ21963.1"/>
    </source>
</evidence>
<dbReference type="PIRSF" id="PIRSF031653">
    <property type="entry name" value="UCP031653"/>
    <property type="match status" value="1"/>
</dbReference>
<dbReference type="Proteomes" id="UP000049578">
    <property type="component" value="Unassembled WGS sequence"/>
</dbReference>